<dbReference type="PATRIC" id="fig|1447263.3.peg.329"/>
<protein>
    <submittedName>
        <fullName evidence="1">Uncharacterized protein</fullName>
    </submittedName>
</protein>
<sequence length="116" mass="14294">MSNNIKEKQKDLKIWITKIGMTQKSFIGQYCIEKFYNYTDEEIKQYYEKFKKEIKRTTTKIEVLDKYFEFLYSLDEFKNVGYVKPFYIDDGTFDKDFNERMKKISEMITDYIEEKE</sequence>
<name>A0A0G9KXV2_9BACT</name>
<dbReference type="AlphaFoldDB" id="A0A0G9KXV2"/>
<comment type="caution">
    <text evidence="1">The sequence shown here is derived from an EMBL/GenBank/DDBJ whole genome shotgun (WGS) entry which is preliminary data.</text>
</comment>
<proteinExistence type="predicted"/>
<evidence type="ECO:0000313" key="2">
    <source>
        <dbReference type="Proteomes" id="UP000035154"/>
    </source>
</evidence>
<evidence type="ECO:0000313" key="1">
    <source>
        <dbReference type="EMBL" id="KLE11427.1"/>
    </source>
</evidence>
<dbReference type="RefSeq" id="WP_046997791.1">
    <property type="nucleotide sequence ID" value="NZ_JAIW01000010.1"/>
</dbReference>
<dbReference type="Proteomes" id="UP000035154">
    <property type="component" value="Unassembled WGS sequence"/>
</dbReference>
<organism evidence="1 2">
    <name type="scientific">Aliarcobacter butzleri L355</name>
    <dbReference type="NCBI Taxonomy" id="1447263"/>
    <lineage>
        <taxon>Bacteria</taxon>
        <taxon>Pseudomonadati</taxon>
        <taxon>Campylobacterota</taxon>
        <taxon>Epsilonproteobacteria</taxon>
        <taxon>Campylobacterales</taxon>
        <taxon>Arcobacteraceae</taxon>
        <taxon>Aliarcobacter</taxon>
    </lineage>
</organism>
<reference evidence="1 2" key="1">
    <citation type="submission" date="2014-01" db="EMBL/GenBank/DDBJ databases">
        <title>Development of a Comparative Genomic Fingerprinting Assay for High Resolution Genotyping of Arcobacter butzleri.</title>
        <authorList>
            <person name="Webb A.L."/>
            <person name="Inglis G.D."/>
            <person name="Kruczkiewicz P."/>
            <person name="Selinger L.B."/>
            <person name="Taboada E.N."/>
        </authorList>
    </citation>
    <scope>NUCLEOTIDE SEQUENCE [LARGE SCALE GENOMIC DNA]</scope>
    <source>
        <strain evidence="1 2">L355</strain>
    </source>
</reference>
<dbReference type="EMBL" id="JAIW01000010">
    <property type="protein sequence ID" value="KLE11427.1"/>
    <property type="molecule type" value="Genomic_DNA"/>
</dbReference>
<gene>
    <name evidence="1" type="ORF">AF80_01725</name>
</gene>
<accession>A0A0G9KXV2</accession>